<dbReference type="EMBL" id="AP019297">
    <property type="protein sequence ID" value="BBG95714.1"/>
    <property type="molecule type" value="Genomic_DNA"/>
</dbReference>
<organism evidence="6">
    <name type="scientific">Prunus dulcis</name>
    <name type="common">Almond</name>
    <name type="synonym">Amygdalus dulcis</name>
    <dbReference type="NCBI Taxonomy" id="3755"/>
    <lineage>
        <taxon>Eukaryota</taxon>
        <taxon>Viridiplantae</taxon>
        <taxon>Streptophyta</taxon>
        <taxon>Embryophyta</taxon>
        <taxon>Tracheophyta</taxon>
        <taxon>Spermatophyta</taxon>
        <taxon>Magnoliopsida</taxon>
        <taxon>eudicotyledons</taxon>
        <taxon>Gunneridae</taxon>
        <taxon>Pentapetalae</taxon>
        <taxon>rosids</taxon>
        <taxon>fabids</taxon>
        <taxon>Rosales</taxon>
        <taxon>Rosaceae</taxon>
        <taxon>Amygdaloideae</taxon>
        <taxon>Amygdaleae</taxon>
        <taxon>Prunus</taxon>
    </lineage>
</organism>
<feature type="region of interest" description="Disordered" evidence="4">
    <location>
        <begin position="518"/>
        <end position="551"/>
    </location>
</feature>
<evidence type="ECO:0000256" key="2">
    <source>
        <dbReference type="PIRSR" id="PIRSR601461-1"/>
    </source>
</evidence>
<dbReference type="PANTHER" id="PTHR13683:SF339">
    <property type="entry name" value="PEPTIDASE A1 DOMAIN-CONTAINING PROTEIN"/>
    <property type="match status" value="1"/>
</dbReference>
<dbReference type="GO" id="GO:0006508">
    <property type="term" value="P:proteolysis"/>
    <property type="evidence" value="ECO:0007669"/>
    <property type="project" value="UniProtKB-KW"/>
</dbReference>
<name>A0A4Y1QV39_PRUDU</name>
<feature type="active site" evidence="2">
    <location>
        <position position="382"/>
    </location>
</feature>
<dbReference type="CDD" id="cd05471">
    <property type="entry name" value="pepsin_like"/>
    <property type="match status" value="1"/>
</dbReference>
<evidence type="ECO:0000313" key="6">
    <source>
        <dbReference type="EMBL" id="BBG95714.1"/>
    </source>
</evidence>
<keyword evidence="3 6" id="KW-0645">Protease</keyword>
<dbReference type="PRINTS" id="PR00792">
    <property type="entry name" value="PEPSIN"/>
</dbReference>
<dbReference type="InterPro" id="IPR001969">
    <property type="entry name" value="Aspartic_peptidase_AS"/>
</dbReference>
<evidence type="ECO:0000259" key="5">
    <source>
        <dbReference type="PROSITE" id="PS51767"/>
    </source>
</evidence>
<dbReference type="SUPFAM" id="SSF50630">
    <property type="entry name" value="Acid proteases"/>
    <property type="match status" value="1"/>
</dbReference>
<dbReference type="GO" id="GO:0004190">
    <property type="term" value="F:aspartic-type endopeptidase activity"/>
    <property type="evidence" value="ECO:0007669"/>
    <property type="project" value="UniProtKB-KW"/>
</dbReference>
<dbReference type="InterPro" id="IPR032861">
    <property type="entry name" value="TAXi_N"/>
</dbReference>
<gene>
    <name evidence="6" type="ORF">Prudu_004337</name>
</gene>
<feature type="compositionally biased region" description="Polar residues" evidence="4">
    <location>
        <begin position="531"/>
        <end position="551"/>
    </location>
</feature>
<evidence type="ECO:0000256" key="4">
    <source>
        <dbReference type="SAM" id="MobiDB-lite"/>
    </source>
</evidence>
<evidence type="ECO:0000256" key="1">
    <source>
        <dbReference type="ARBA" id="ARBA00007447"/>
    </source>
</evidence>
<dbReference type="Pfam" id="PF14543">
    <property type="entry name" value="TAXi_N"/>
    <property type="match status" value="1"/>
</dbReference>
<dbReference type="PROSITE" id="PS00141">
    <property type="entry name" value="ASP_PROTEASE"/>
    <property type="match status" value="1"/>
</dbReference>
<sequence>MGLRTSLLSSRSSSLISQLRKPQTFFHLLLLPPITFHISNPRVSTAAFHGGSRHSILLWACLFVNGSLSLTLSSKLVHRFSEEAMAVWESRRGDNASLKPWPERNSLNYFQLLLQSDLKRQKLKLGSKYEHLFPSEGSQTLFFGNELDWLHYTWIDIGTPNVSFMVALDAGSDLLWVPCDCIQCAPLCSPIFGASMVQDRDLNEYSPSLSRTGKQLSCSHQLCKSTTNCKGPEEPCPYIVQYKSDDTASSGFLIEDVLHLTSASKNSTPSSVQASVVFGCGRKQSGGYLEGAAPDGVMGLGPGEISVPSVLAKAGMIQNSFSLCFDDNGSGRILFGDQGNLAQHSTPFLPAAGKYVNYFVGVERLCVGSSCLKQTGFQALVDSGSSFTYVPTEVYKKIFDKQVNATRINLQQSPWKYCYNVSSWELLSIPTIKLMFPLNQSFLVHKPKYTIFCLTLLRTDDDYGVIGQNFMVGYRMVFDRENLKLGWSIANCKYIKFTARLTGSFNSLSYTLCFSSTSTGEDNGNGKRVNPTPSNNGSTSQLPTSEQQSIPNTHAVAPATARNAPPNPLLFEDKAYYDDHTCPSRKGEGSSSGGLIVMDK</sequence>
<dbReference type="InterPro" id="IPR033121">
    <property type="entry name" value="PEPTIDASE_A1"/>
</dbReference>
<dbReference type="InterPro" id="IPR034164">
    <property type="entry name" value="Pepsin-like_dom"/>
</dbReference>
<keyword evidence="3" id="KW-0064">Aspartyl protease</keyword>
<proteinExistence type="inferred from homology"/>
<protein>
    <submittedName>
        <fullName evidence="6">Eukaryotic aspartyl protease family protein</fullName>
    </submittedName>
</protein>
<dbReference type="Pfam" id="PF14541">
    <property type="entry name" value="TAXi_C"/>
    <property type="match status" value="1"/>
</dbReference>
<reference evidence="6" key="1">
    <citation type="journal article" date="2019" name="Science">
        <title>Mutation of a bHLH transcription factor allowed almond domestication.</title>
        <authorList>
            <person name="Sanchez-Perez R."/>
            <person name="Pavan S."/>
            <person name="Mazzeo R."/>
            <person name="Moldovan C."/>
            <person name="Aiese Cigliano R."/>
            <person name="Del Cueto J."/>
            <person name="Ricciardi F."/>
            <person name="Lotti C."/>
            <person name="Ricciardi L."/>
            <person name="Dicenta F."/>
            <person name="Lopez-Marques R.L."/>
            <person name="Lindberg Moller B."/>
        </authorList>
    </citation>
    <scope>NUCLEOTIDE SEQUENCE</scope>
</reference>
<accession>A0A4Y1QV39</accession>
<feature type="non-terminal residue" evidence="6">
    <location>
        <position position="600"/>
    </location>
</feature>
<dbReference type="InterPro" id="IPR001461">
    <property type="entry name" value="Aspartic_peptidase_A1"/>
</dbReference>
<comment type="similarity">
    <text evidence="1 3">Belongs to the peptidase A1 family.</text>
</comment>
<dbReference type="PROSITE" id="PS51767">
    <property type="entry name" value="PEPTIDASE_A1"/>
    <property type="match status" value="1"/>
</dbReference>
<dbReference type="AlphaFoldDB" id="A0A4Y1QV39"/>
<dbReference type="FunFam" id="2.40.70.10:FF:000012">
    <property type="entry name" value="Aspartyl protease family protein 1"/>
    <property type="match status" value="1"/>
</dbReference>
<dbReference type="PANTHER" id="PTHR13683">
    <property type="entry name" value="ASPARTYL PROTEASES"/>
    <property type="match status" value="1"/>
</dbReference>
<evidence type="ECO:0000256" key="3">
    <source>
        <dbReference type="RuleBase" id="RU000454"/>
    </source>
</evidence>
<feature type="active site" evidence="2">
    <location>
        <position position="169"/>
    </location>
</feature>
<dbReference type="InterPro" id="IPR021109">
    <property type="entry name" value="Peptidase_aspartic_dom_sf"/>
</dbReference>
<feature type="domain" description="Peptidase A1" evidence="5">
    <location>
        <begin position="151"/>
        <end position="488"/>
    </location>
</feature>
<dbReference type="InterPro" id="IPR032799">
    <property type="entry name" value="TAXi_C"/>
</dbReference>
<dbReference type="Gene3D" id="2.40.70.10">
    <property type="entry name" value="Acid Proteases"/>
    <property type="match status" value="2"/>
</dbReference>
<keyword evidence="3" id="KW-0378">Hydrolase</keyword>
<feature type="region of interest" description="Disordered" evidence="4">
    <location>
        <begin position="581"/>
        <end position="600"/>
    </location>
</feature>